<name>A0A0L6UWM3_9BASI</name>
<dbReference type="OrthoDB" id="2503998at2759"/>
<gene>
    <name evidence="2" type="ORF">VP01_340g9</name>
</gene>
<reference evidence="2 3" key="1">
    <citation type="submission" date="2015-08" db="EMBL/GenBank/DDBJ databases">
        <title>Next Generation Sequencing and Analysis of the Genome of Puccinia sorghi L Schw, the Causal Agent of Maize Common Rust.</title>
        <authorList>
            <person name="Rochi L."/>
            <person name="Burguener G."/>
            <person name="Darino M."/>
            <person name="Turjanski A."/>
            <person name="Kreff E."/>
            <person name="Dieguez M.J."/>
            <person name="Sacco F."/>
        </authorList>
    </citation>
    <scope>NUCLEOTIDE SEQUENCE [LARGE SCALE GENOMIC DNA]</scope>
    <source>
        <strain evidence="2 3">RO10H11247</strain>
    </source>
</reference>
<protein>
    <recommendedName>
        <fullName evidence="1">Tet-like 2OG-Fe(II) oxygenase domain-containing protein</fullName>
    </recommendedName>
</protein>
<comment type="caution">
    <text evidence="2">The sequence shown here is derived from an EMBL/GenBank/DDBJ whole genome shotgun (WGS) entry which is preliminary data.</text>
</comment>
<feature type="domain" description="Tet-like 2OG-Fe(II) oxygenase" evidence="1">
    <location>
        <begin position="91"/>
        <end position="251"/>
    </location>
</feature>
<evidence type="ECO:0000259" key="1">
    <source>
        <dbReference type="Pfam" id="PF20515"/>
    </source>
</evidence>
<proteinExistence type="predicted"/>
<dbReference type="Pfam" id="PF20515">
    <property type="entry name" value="2OG-FeII_Oxy_6"/>
    <property type="match status" value="1"/>
</dbReference>
<dbReference type="VEuPathDB" id="FungiDB:VP01_340g9"/>
<organism evidence="2 3">
    <name type="scientific">Puccinia sorghi</name>
    <dbReference type="NCBI Taxonomy" id="27349"/>
    <lineage>
        <taxon>Eukaryota</taxon>
        <taxon>Fungi</taxon>
        <taxon>Dikarya</taxon>
        <taxon>Basidiomycota</taxon>
        <taxon>Pucciniomycotina</taxon>
        <taxon>Pucciniomycetes</taxon>
        <taxon>Pucciniales</taxon>
        <taxon>Pucciniaceae</taxon>
        <taxon>Puccinia</taxon>
    </lineage>
</organism>
<dbReference type="AlphaFoldDB" id="A0A0L6UWM3"/>
<sequence length="254" mass="28941">MSPFEFLTAERFQASGALRSKVLRLAVRRNKGREKANLNLSGVAHLPVHISNPEQNAMIGFFKNSFILWADQSWKNIIEVFKFYPFSTLGPSLKAEYQSLSQNHIAQSTYQNPNQLNGPQYTGNTYSLGWRKLYESSSQIGTTGIAAKFEKDPEGYFQLQTHFHEQKHFIGNKFCSVSGALFDEFKKKHNSPNAPGLEPNFKEDPNGFTCHLSFSMSNYSNLLHKGDDTSPFTFFMWIQIEQTTGNLVEDKFEV</sequence>
<dbReference type="Proteomes" id="UP000037035">
    <property type="component" value="Unassembled WGS sequence"/>
</dbReference>
<accession>A0A0L6UWM3</accession>
<keyword evidence="3" id="KW-1185">Reference proteome</keyword>
<evidence type="ECO:0000313" key="2">
    <source>
        <dbReference type="EMBL" id="KNZ52889.1"/>
    </source>
</evidence>
<dbReference type="InterPro" id="IPR046798">
    <property type="entry name" value="2OG-FeII_Oxy_6"/>
</dbReference>
<evidence type="ECO:0000313" key="3">
    <source>
        <dbReference type="Proteomes" id="UP000037035"/>
    </source>
</evidence>
<dbReference type="EMBL" id="LAVV01008402">
    <property type="protein sequence ID" value="KNZ52889.1"/>
    <property type="molecule type" value="Genomic_DNA"/>
</dbReference>